<comment type="caution">
    <text evidence="1">The sequence shown here is derived from an EMBL/GenBank/DDBJ whole genome shotgun (WGS) entry which is preliminary data.</text>
</comment>
<dbReference type="SUPFAM" id="SSF56235">
    <property type="entry name" value="N-terminal nucleophile aminohydrolases (Ntn hydrolases)"/>
    <property type="match status" value="1"/>
</dbReference>
<dbReference type="InterPro" id="IPR029055">
    <property type="entry name" value="Ntn_hydrolases_N"/>
</dbReference>
<name>A0A512DVZ9_9PROT</name>
<dbReference type="OrthoDB" id="8354941at2"/>
<proteinExistence type="predicted"/>
<gene>
    <name evidence="1" type="ORF">SAE02_45680</name>
</gene>
<accession>A0A512DVZ9</accession>
<dbReference type="AlphaFoldDB" id="A0A512DVZ9"/>
<protein>
    <submittedName>
        <fullName evidence="1">Uncharacterized protein</fullName>
    </submittedName>
</protein>
<evidence type="ECO:0000313" key="2">
    <source>
        <dbReference type="Proteomes" id="UP000321523"/>
    </source>
</evidence>
<reference evidence="1 2" key="1">
    <citation type="submission" date="2019-07" db="EMBL/GenBank/DDBJ databases">
        <title>Whole genome shotgun sequence of Skermanella aerolata NBRC 106429.</title>
        <authorList>
            <person name="Hosoyama A."/>
            <person name="Uohara A."/>
            <person name="Ohji S."/>
            <person name="Ichikawa N."/>
        </authorList>
    </citation>
    <scope>NUCLEOTIDE SEQUENCE [LARGE SCALE GENOMIC DNA]</scope>
    <source>
        <strain evidence="1 2">NBRC 106429</strain>
    </source>
</reference>
<sequence>MTCIVGLIDGRRVWMGGDSAGVSGLDITVRADAKVFRNGDFLIGFTSSFRMGQLLAFRLRPPPRPEGMDVFRYMVMDFVDEVRNCLKEGGYAQRNNDAEQGGSFLVAYQGRLFSIQSDYQVCETNRGFHAIGCGADYALGSLASTAGQPAEQRVRRSLECAELLNGGVRAPFRIEHLDAEEDNLTLPLLSAVA</sequence>
<organism evidence="1 2">
    <name type="scientific">Skermanella aerolata</name>
    <dbReference type="NCBI Taxonomy" id="393310"/>
    <lineage>
        <taxon>Bacteria</taxon>
        <taxon>Pseudomonadati</taxon>
        <taxon>Pseudomonadota</taxon>
        <taxon>Alphaproteobacteria</taxon>
        <taxon>Rhodospirillales</taxon>
        <taxon>Azospirillaceae</taxon>
        <taxon>Skermanella</taxon>
    </lineage>
</organism>
<keyword evidence="2" id="KW-1185">Reference proteome</keyword>
<dbReference type="Gene3D" id="3.60.20.10">
    <property type="entry name" value="Glutamine Phosphoribosylpyrophosphate, subunit 1, domain 1"/>
    <property type="match status" value="1"/>
</dbReference>
<evidence type="ECO:0000313" key="1">
    <source>
        <dbReference type="EMBL" id="GEO40420.1"/>
    </source>
</evidence>
<dbReference type="Proteomes" id="UP000321523">
    <property type="component" value="Unassembled WGS sequence"/>
</dbReference>
<dbReference type="EMBL" id="BJYZ01000021">
    <property type="protein sequence ID" value="GEO40420.1"/>
    <property type="molecule type" value="Genomic_DNA"/>
</dbReference>
<dbReference type="RefSeq" id="WP_044429968.1">
    <property type="nucleotide sequence ID" value="NZ_BJYZ01000021.1"/>
</dbReference>